<reference evidence="2 3" key="1">
    <citation type="submission" date="2014-02" db="EMBL/GenBank/DDBJ databases">
        <title>The genome sequence of Colletotrichum fioriniae PJ7.</title>
        <authorList>
            <person name="Baroncelli R."/>
            <person name="Thon M.R."/>
        </authorList>
    </citation>
    <scope>NUCLEOTIDE SEQUENCE [LARGE SCALE GENOMIC DNA]</scope>
    <source>
        <strain evidence="2 3">PJ7</strain>
    </source>
</reference>
<dbReference type="Proteomes" id="UP000020467">
    <property type="component" value="Unassembled WGS sequence"/>
</dbReference>
<organism evidence="2 3">
    <name type="scientific">Colletotrichum fioriniae PJ7</name>
    <dbReference type="NCBI Taxonomy" id="1445577"/>
    <lineage>
        <taxon>Eukaryota</taxon>
        <taxon>Fungi</taxon>
        <taxon>Dikarya</taxon>
        <taxon>Ascomycota</taxon>
        <taxon>Pezizomycotina</taxon>
        <taxon>Sordariomycetes</taxon>
        <taxon>Hypocreomycetidae</taxon>
        <taxon>Glomerellales</taxon>
        <taxon>Glomerellaceae</taxon>
        <taxon>Colletotrichum</taxon>
        <taxon>Colletotrichum acutatum species complex</taxon>
    </lineage>
</organism>
<protein>
    <submittedName>
        <fullName evidence="2">Uncharacterized protein</fullName>
    </submittedName>
</protein>
<evidence type="ECO:0000313" key="3">
    <source>
        <dbReference type="Proteomes" id="UP000020467"/>
    </source>
</evidence>
<feature type="region of interest" description="Disordered" evidence="1">
    <location>
        <begin position="202"/>
        <end position="254"/>
    </location>
</feature>
<keyword evidence="3" id="KW-1185">Reference proteome</keyword>
<dbReference type="OrthoDB" id="10327793at2759"/>
<feature type="region of interest" description="Disordered" evidence="1">
    <location>
        <begin position="121"/>
        <end position="190"/>
    </location>
</feature>
<comment type="caution">
    <text evidence="2">The sequence shown here is derived from an EMBL/GenBank/DDBJ whole genome shotgun (WGS) entry which is preliminary data.</text>
</comment>
<dbReference type="HOGENOM" id="CLU_1026748_0_0_1"/>
<proteinExistence type="predicted"/>
<name>A0A010SB59_9PEZI</name>
<dbReference type="EMBL" id="JARH01000344">
    <property type="protein sequence ID" value="EXF81953.1"/>
    <property type="molecule type" value="Genomic_DNA"/>
</dbReference>
<feature type="compositionally biased region" description="Low complexity" evidence="1">
    <location>
        <begin position="145"/>
        <end position="174"/>
    </location>
</feature>
<accession>A0A010SB59</accession>
<feature type="compositionally biased region" description="Polar residues" evidence="1">
    <location>
        <begin position="126"/>
        <end position="144"/>
    </location>
</feature>
<gene>
    <name evidence="2" type="ORF">CFIO01_02661</name>
</gene>
<sequence>MCIKTTYHYDCGHTRDFTPVCERAFDDCPFGITPTKCANPTLVEKTVQDVCSAMACKYEQWDKRWICHKCDMDNENSMTCEGQGCDHGFCAGCHPWESSLANIPHRTPEEMELAELRAMGRETDKQTQPTLQSPSSFQSPSTVETLSTQLTTPTQLTIPTQLTTPTQLTGPTQQAEPAKRPESTKPPKFRCKGCSVCIVPHAPLRPRQPKSTAQQPRPPKVPVYDSGAGDWVRRPDRRGRTSLKREDTSTMGVGGRQSKLLEMVEELNGQN</sequence>
<evidence type="ECO:0000313" key="2">
    <source>
        <dbReference type="EMBL" id="EXF81953.1"/>
    </source>
</evidence>
<dbReference type="AlphaFoldDB" id="A0A010SB59"/>
<dbReference type="KEGG" id="cfj:CFIO01_02661"/>
<evidence type="ECO:0000256" key="1">
    <source>
        <dbReference type="SAM" id="MobiDB-lite"/>
    </source>
</evidence>